<keyword evidence="2 4" id="KW-0479">Metal-binding</keyword>
<dbReference type="Gene3D" id="1.10.1170.10">
    <property type="entry name" value="Inhibitor Of Apoptosis Protein (2mihbC-IAP-1), Chain A"/>
    <property type="match status" value="2"/>
</dbReference>
<evidence type="ECO:0000256" key="5">
    <source>
        <dbReference type="SAM" id="MobiDB-lite"/>
    </source>
</evidence>
<dbReference type="PROSITE" id="PS50089">
    <property type="entry name" value="ZF_RING_2"/>
    <property type="match status" value="1"/>
</dbReference>
<comment type="caution">
    <text evidence="7">The sequence shown here is derived from an EMBL/GenBank/DDBJ whole genome shotgun (WGS) entry which is preliminary data.</text>
</comment>
<feature type="region of interest" description="Disordered" evidence="5">
    <location>
        <begin position="365"/>
        <end position="384"/>
    </location>
</feature>
<proteinExistence type="inferred from homology"/>
<dbReference type="GO" id="GO:0008270">
    <property type="term" value="F:zinc ion binding"/>
    <property type="evidence" value="ECO:0007669"/>
    <property type="project" value="UniProtKB-KW"/>
</dbReference>
<keyword evidence="8" id="KW-1185">Reference proteome</keyword>
<dbReference type="CDD" id="cd00022">
    <property type="entry name" value="BIR"/>
    <property type="match status" value="2"/>
</dbReference>
<evidence type="ECO:0000256" key="1">
    <source>
        <dbReference type="ARBA" id="ARBA00006672"/>
    </source>
</evidence>
<dbReference type="Pfam" id="PF13920">
    <property type="entry name" value="zf-C3HC4_3"/>
    <property type="match status" value="1"/>
</dbReference>
<dbReference type="InterPro" id="IPR001370">
    <property type="entry name" value="BIR_rpt"/>
</dbReference>
<dbReference type="InterPro" id="IPR001841">
    <property type="entry name" value="Znf_RING"/>
</dbReference>
<dbReference type="SUPFAM" id="SSF57924">
    <property type="entry name" value="Inhibitor of apoptosis (IAP) repeat"/>
    <property type="match status" value="2"/>
</dbReference>
<dbReference type="SMART" id="SM00238">
    <property type="entry name" value="BIR"/>
    <property type="match status" value="2"/>
</dbReference>
<accession>A0A9D4CWR9</accession>
<evidence type="ECO:0000313" key="8">
    <source>
        <dbReference type="Proteomes" id="UP000828390"/>
    </source>
</evidence>
<organism evidence="7 8">
    <name type="scientific">Dreissena polymorpha</name>
    <name type="common">Zebra mussel</name>
    <name type="synonym">Mytilus polymorpha</name>
    <dbReference type="NCBI Taxonomy" id="45954"/>
    <lineage>
        <taxon>Eukaryota</taxon>
        <taxon>Metazoa</taxon>
        <taxon>Spiralia</taxon>
        <taxon>Lophotrochozoa</taxon>
        <taxon>Mollusca</taxon>
        <taxon>Bivalvia</taxon>
        <taxon>Autobranchia</taxon>
        <taxon>Heteroconchia</taxon>
        <taxon>Euheterodonta</taxon>
        <taxon>Imparidentia</taxon>
        <taxon>Neoheterodontei</taxon>
        <taxon>Myida</taxon>
        <taxon>Dreissenoidea</taxon>
        <taxon>Dreissenidae</taxon>
        <taxon>Dreissena</taxon>
    </lineage>
</organism>
<feature type="domain" description="RING-type" evidence="6">
    <location>
        <begin position="399"/>
        <end position="433"/>
    </location>
</feature>
<reference evidence="7" key="2">
    <citation type="submission" date="2020-11" db="EMBL/GenBank/DDBJ databases">
        <authorList>
            <person name="McCartney M.A."/>
            <person name="Auch B."/>
            <person name="Kono T."/>
            <person name="Mallez S."/>
            <person name="Becker A."/>
            <person name="Gohl D.M."/>
            <person name="Silverstein K.A.T."/>
            <person name="Koren S."/>
            <person name="Bechman K.B."/>
            <person name="Herman A."/>
            <person name="Abrahante J.E."/>
            <person name="Garbe J."/>
        </authorList>
    </citation>
    <scope>NUCLEOTIDE SEQUENCE</scope>
    <source>
        <strain evidence="7">Duluth1</strain>
        <tissue evidence="7">Whole animal</tissue>
    </source>
</reference>
<feature type="compositionally biased region" description="Basic and acidic residues" evidence="5">
    <location>
        <begin position="28"/>
        <end position="46"/>
    </location>
</feature>
<dbReference type="Proteomes" id="UP000828390">
    <property type="component" value="Unassembled WGS sequence"/>
</dbReference>
<dbReference type="Pfam" id="PF00653">
    <property type="entry name" value="BIR"/>
    <property type="match status" value="2"/>
</dbReference>
<evidence type="ECO:0000256" key="2">
    <source>
        <dbReference type="ARBA" id="ARBA00022771"/>
    </source>
</evidence>
<reference evidence="7" key="1">
    <citation type="journal article" date="2019" name="bioRxiv">
        <title>The Genome of the Zebra Mussel, Dreissena polymorpha: A Resource for Invasive Species Research.</title>
        <authorList>
            <person name="McCartney M.A."/>
            <person name="Auch B."/>
            <person name="Kono T."/>
            <person name="Mallez S."/>
            <person name="Zhang Y."/>
            <person name="Obille A."/>
            <person name="Becker A."/>
            <person name="Abrahante J.E."/>
            <person name="Garbe J."/>
            <person name="Badalamenti J.P."/>
            <person name="Herman A."/>
            <person name="Mangelson H."/>
            <person name="Liachko I."/>
            <person name="Sullivan S."/>
            <person name="Sone E.D."/>
            <person name="Koren S."/>
            <person name="Silverstein K.A.T."/>
            <person name="Beckman K.B."/>
            <person name="Gohl D.M."/>
        </authorList>
    </citation>
    <scope>NUCLEOTIDE SEQUENCE</scope>
    <source>
        <strain evidence="7">Duluth1</strain>
        <tissue evidence="7">Whole animal</tissue>
    </source>
</reference>
<dbReference type="PROSITE" id="PS01282">
    <property type="entry name" value="BIR_REPEAT_1"/>
    <property type="match status" value="1"/>
</dbReference>
<dbReference type="EMBL" id="JAIWYP010000011">
    <property type="protein sequence ID" value="KAH3733790.1"/>
    <property type="molecule type" value="Genomic_DNA"/>
</dbReference>
<evidence type="ECO:0000256" key="3">
    <source>
        <dbReference type="ARBA" id="ARBA00022833"/>
    </source>
</evidence>
<feature type="compositionally biased region" description="Polar residues" evidence="5">
    <location>
        <begin position="1"/>
        <end position="10"/>
    </location>
</feature>
<dbReference type="OrthoDB" id="6128279at2759"/>
<feature type="region of interest" description="Disordered" evidence="5">
    <location>
        <begin position="1"/>
        <end position="52"/>
    </location>
</feature>
<dbReference type="InterPro" id="IPR050784">
    <property type="entry name" value="IAP"/>
</dbReference>
<dbReference type="PANTHER" id="PTHR10044">
    <property type="entry name" value="INHIBITOR OF APOPTOSIS"/>
    <property type="match status" value="1"/>
</dbReference>
<name>A0A9D4CWR9_DREPO</name>
<comment type="similarity">
    <text evidence="1">Belongs to the IAP family.</text>
</comment>
<protein>
    <recommendedName>
        <fullName evidence="6">RING-type domain-containing protein</fullName>
    </recommendedName>
</protein>
<dbReference type="PANTHER" id="PTHR10044:SF139">
    <property type="entry name" value="DEATH-ASSOCIATED INHIBITOR OF APOPTOSIS 2"/>
    <property type="match status" value="1"/>
</dbReference>
<dbReference type="AlphaFoldDB" id="A0A9D4CWR9"/>
<keyword evidence="2 4" id="KW-0863">Zinc-finger</keyword>
<evidence type="ECO:0000256" key="4">
    <source>
        <dbReference type="PROSITE-ProRule" id="PRU00175"/>
    </source>
</evidence>
<keyword evidence="3" id="KW-0862">Zinc</keyword>
<gene>
    <name evidence="7" type="ORF">DPMN_040225</name>
</gene>
<evidence type="ECO:0000313" key="7">
    <source>
        <dbReference type="EMBL" id="KAH3733790.1"/>
    </source>
</evidence>
<dbReference type="Gene3D" id="3.30.40.10">
    <property type="entry name" value="Zinc/RING finger domain, C3HC4 (zinc finger)"/>
    <property type="match status" value="1"/>
</dbReference>
<sequence>MKNENGSSIEVGNFTDVQDESKFPVQVSDDRENETPKFTEYNDRGRTTQTETAGLEHRNNLIWKIAKYPDFEHFKNRLESYRGWPLVEPSPSKLCEAGFFYTGHSFDLVRCFDCGIGLKDFSDMDNPLLEHAKHSSNCPYILDLFGSREALETYKQRFVHQDPEDIRRRQRDLYERQQVRGHTVTNYRAKHERFRELSARLNTFTYWPLHLYQRPEQLAGAGMYYTGVDDHCRCFACDGGLRKWEPGDDPWIEHCRWFPACPYARDIKGEEFINLIQLSADQALREHGSYHHDDVSVAMAASTTENVNVERIVRQNRELLILGMGFPIDDVKVAVLELVQQATNEPNVDDIITRLEVMNERKLLENQNENTQEPPDPGGIPSAGELLEQNQRLKSMLLCHLCHNNHVNALFLPCTHHKYCLDCAKHSDICPDCGRPIEERIRTYMG</sequence>
<dbReference type="InterPro" id="IPR013083">
    <property type="entry name" value="Znf_RING/FYVE/PHD"/>
</dbReference>
<evidence type="ECO:0000259" key="6">
    <source>
        <dbReference type="PROSITE" id="PS50089"/>
    </source>
</evidence>
<dbReference type="PROSITE" id="PS50143">
    <property type="entry name" value="BIR_REPEAT_2"/>
    <property type="match status" value="2"/>
</dbReference>